<organism evidence="2 3">
    <name type="scientific">Saguinus oedipus</name>
    <name type="common">Cotton-top tamarin</name>
    <name type="synonym">Oedipomidas oedipus</name>
    <dbReference type="NCBI Taxonomy" id="9490"/>
    <lineage>
        <taxon>Eukaryota</taxon>
        <taxon>Metazoa</taxon>
        <taxon>Chordata</taxon>
        <taxon>Craniata</taxon>
        <taxon>Vertebrata</taxon>
        <taxon>Euteleostomi</taxon>
        <taxon>Mammalia</taxon>
        <taxon>Eutheria</taxon>
        <taxon>Euarchontoglires</taxon>
        <taxon>Primates</taxon>
        <taxon>Haplorrhini</taxon>
        <taxon>Platyrrhini</taxon>
        <taxon>Cebidae</taxon>
        <taxon>Callitrichinae</taxon>
        <taxon>Saguinus</taxon>
    </lineage>
</organism>
<feature type="region of interest" description="Disordered" evidence="1">
    <location>
        <begin position="114"/>
        <end position="143"/>
    </location>
</feature>
<feature type="compositionally biased region" description="Basic and acidic residues" evidence="1">
    <location>
        <begin position="48"/>
        <end position="73"/>
    </location>
</feature>
<name>A0ABQ9VNY3_SAGOE</name>
<gene>
    <name evidence="2" type="ORF">P7K49_010838</name>
</gene>
<dbReference type="Proteomes" id="UP001266305">
    <property type="component" value="Unassembled WGS sequence"/>
</dbReference>
<accession>A0ABQ9VNY3</accession>
<evidence type="ECO:0000313" key="2">
    <source>
        <dbReference type="EMBL" id="KAK2111092.1"/>
    </source>
</evidence>
<evidence type="ECO:0000256" key="1">
    <source>
        <dbReference type="SAM" id="MobiDB-lite"/>
    </source>
</evidence>
<feature type="region of interest" description="Disordered" evidence="1">
    <location>
        <begin position="327"/>
        <end position="359"/>
    </location>
</feature>
<feature type="region of interest" description="Disordered" evidence="1">
    <location>
        <begin position="152"/>
        <end position="171"/>
    </location>
</feature>
<feature type="compositionally biased region" description="Basic and acidic residues" evidence="1">
    <location>
        <begin position="1"/>
        <end position="10"/>
    </location>
</feature>
<reference evidence="2 3" key="1">
    <citation type="submission" date="2023-05" db="EMBL/GenBank/DDBJ databases">
        <title>B98-5 Cell Line De Novo Hybrid Assembly: An Optical Mapping Approach.</title>
        <authorList>
            <person name="Kananen K."/>
            <person name="Auerbach J.A."/>
            <person name="Kautto E."/>
            <person name="Blachly J.S."/>
        </authorList>
    </citation>
    <scope>NUCLEOTIDE SEQUENCE [LARGE SCALE GENOMIC DNA]</scope>
    <source>
        <strain evidence="2">B95-8</strain>
        <tissue evidence="2">Cell line</tissue>
    </source>
</reference>
<protein>
    <submittedName>
        <fullName evidence="2">Uncharacterized protein</fullName>
    </submittedName>
</protein>
<sequence>MGPRCEEDRQTLPTPPAQLQEFMPSDPLRQRPCPPPAWPDRAASEAQIEAHQHEGAPHEHRASPETQDKDHLSPGKVRLCIPWKHTSRSSVPPLHADVTIGHPRFVCLHFKHGSRDSTVASPGPKTTRCPVGDPEAEDEGCLSPGEVRLWDSDISSSSSSSGSSVPPLHADPPIRVRSLPCHFKHGSRDSAVASPGPKTTHCPLGVPEAQDEGRLSPGEVTLWVSHKSLSKATRCPVRVPEAQDEGRLSPGEVTLWVSHKSLSKATRCPVGVPEAQDEGRLSPGKVTLWVSHKSLSKATRCPVGVPEAQDEGRLSPGKVTLWVSHKSLSKAKRCPVGVPEAQDEGRLSPGKVRPWDSHK</sequence>
<comment type="caution">
    <text evidence="2">The sequence shown here is derived from an EMBL/GenBank/DDBJ whole genome shotgun (WGS) entry which is preliminary data.</text>
</comment>
<dbReference type="EMBL" id="JASSZA010000005">
    <property type="protein sequence ID" value="KAK2111092.1"/>
    <property type="molecule type" value="Genomic_DNA"/>
</dbReference>
<feature type="compositionally biased region" description="Low complexity" evidence="1">
    <location>
        <begin position="155"/>
        <end position="164"/>
    </location>
</feature>
<keyword evidence="3" id="KW-1185">Reference proteome</keyword>
<feature type="region of interest" description="Disordered" evidence="1">
    <location>
        <begin position="1"/>
        <end position="76"/>
    </location>
</feature>
<proteinExistence type="predicted"/>
<evidence type="ECO:0000313" key="3">
    <source>
        <dbReference type="Proteomes" id="UP001266305"/>
    </source>
</evidence>